<dbReference type="EMBL" id="ML978123">
    <property type="protein sequence ID" value="KAF2101431.1"/>
    <property type="molecule type" value="Genomic_DNA"/>
</dbReference>
<evidence type="ECO:0000256" key="1">
    <source>
        <dbReference type="SAM" id="MobiDB-lite"/>
    </source>
</evidence>
<dbReference type="OrthoDB" id="3800972at2759"/>
<name>A0A9P4INM6_9PEZI</name>
<organism evidence="2 3">
    <name type="scientific">Rhizodiscina lignyota</name>
    <dbReference type="NCBI Taxonomy" id="1504668"/>
    <lineage>
        <taxon>Eukaryota</taxon>
        <taxon>Fungi</taxon>
        <taxon>Dikarya</taxon>
        <taxon>Ascomycota</taxon>
        <taxon>Pezizomycotina</taxon>
        <taxon>Dothideomycetes</taxon>
        <taxon>Pleosporomycetidae</taxon>
        <taxon>Aulographales</taxon>
        <taxon>Rhizodiscinaceae</taxon>
        <taxon>Rhizodiscina</taxon>
    </lineage>
</organism>
<accession>A0A9P4INM6</accession>
<feature type="compositionally biased region" description="Basic and acidic residues" evidence="1">
    <location>
        <begin position="56"/>
        <end position="72"/>
    </location>
</feature>
<gene>
    <name evidence="2" type="ORF">NA57DRAFT_53398</name>
</gene>
<proteinExistence type="predicted"/>
<dbReference type="Proteomes" id="UP000799772">
    <property type="component" value="Unassembled WGS sequence"/>
</dbReference>
<sequence length="386" mass="43452">MSYQENGQAGQPSGSRRSPTPELRPPPSMEEALRELDPPKWYPWMGGRPGPYDIDMSSHFRVSTDQDGDKIVEFIPGRNEPSEQSELGDSIRRPVKHGRDDDDLYEAPPRKQGRPRKFLVPQPEHVIAGPSTAPVNQQMPQMANGTQNGFGNPPTMPIQPNVAPAGLLRPSLLDGSKLQGATTISANIALLNIDISAEEYLTFFPLHYRWRQGLRRLIRNGWDQNSIVGYINWSRNLIGRDQAIDCNTLVKQIGSADEEEWGRKWTKATRPRDRAQLNLKPDSWTIANRRVEDVLLRTLVVGVVRFPTGAGEGALTRAVRYAVEHPEEAIMLSGVNNLIRRETVQLLHVPWGQNLDKDALKRHMPIIGAAQWSTPKDWAKRNGLWN</sequence>
<comment type="caution">
    <text evidence="2">The sequence shown here is derived from an EMBL/GenBank/DDBJ whole genome shotgun (WGS) entry which is preliminary data.</text>
</comment>
<feature type="region of interest" description="Disordered" evidence="1">
    <location>
        <begin position="1"/>
        <end position="121"/>
    </location>
</feature>
<evidence type="ECO:0000313" key="3">
    <source>
        <dbReference type="Proteomes" id="UP000799772"/>
    </source>
</evidence>
<feature type="compositionally biased region" description="Basic and acidic residues" evidence="1">
    <location>
        <begin position="89"/>
        <end position="100"/>
    </location>
</feature>
<dbReference type="AlphaFoldDB" id="A0A9P4INM6"/>
<feature type="compositionally biased region" description="Polar residues" evidence="1">
    <location>
        <begin position="1"/>
        <end position="18"/>
    </location>
</feature>
<protein>
    <submittedName>
        <fullName evidence="2">Uncharacterized protein</fullName>
    </submittedName>
</protein>
<reference evidence="2" key="1">
    <citation type="journal article" date="2020" name="Stud. Mycol.">
        <title>101 Dothideomycetes genomes: a test case for predicting lifestyles and emergence of pathogens.</title>
        <authorList>
            <person name="Haridas S."/>
            <person name="Albert R."/>
            <person name="Binder M."/>
            <person name="Bloem J."/>
            <person name="Labutti K."/>
            <person name="Salamov A."/>
            <person name="Andreopoulos B."/>
            <person name="Baker S."/>
            <person name="Barry K."/>
            <person name="Bills G."/>
            <person name="Bluhm B."/>
            <person name="Cannon C."/>
            <person name="Castanera R."/>
            <person name="Culley D."/>
            <person name="Daum C."/>
            <person name="Ezra D."/>
            <person name="Gonzalez J."/>
            <person name="Henrissat B."/>
            <person name="Kuo A."/>
            <person name="Liang C."/>
            <person name="Lipzen A."/>
            <person name="Lutzoni F."/>
            <person name="Magnuson J."/>
            <person name="Mondo S."/>
            <person name="Nolan M."/>
            <person name="Ohm R."/>
            <person name="Pangilinan J."/>
            <person name="Park H.-J."/>
            <person name="Ramirez L."/>
            <person name="Alfaro M."/>
            <person name="Sun H."/>
            <person name="Tritt A."/>
            <person name="Yoshinaga Y."/>
            <person name="Zwiers L.-H."/>
            <person name="Turgeon B."/>
            <person name="Goodwin S."/>
            <person name="Spatafora J."/>
            <person name="Crous P."/>
            <person name="Grigoriev I."/>
        </authorList>
    </citation>
    <scope>NUCLEOTIDE SEQUENCE</scope>
    <source>
        <strain evidence="2">CBS 133067</strain>
    </source>
</reference>
<keyword evidence="3" id="KW-1185">Reference proteome</keyword>
<evidence type="ECO:0000313" key="2">
    <source>
        <dbReference type="EMBL" id="KAF2101431.1"/>
    </source>
</evidence>